<evidence type="ECO:0000313" key="1">
    <source>
        <dbReference type="EMBL" id="BAR60901.1"/>
    </source>
</evidence>
<dbReference type="AlphaFoldDB" id="A0A0E4BVF7"/>
<accession>A0A0E4BVF7</accession>
<protein>
    <submittedName>
        <fullName evidence="1">Uncharacterized protein</fullName>
    </submittedName>
</protein>
<sequence length="45" mass="5061">MEAFAGRPAKIADGVRRSAHSFCNHRHRLASSRIIHLEQSCTKTL</sequence>
<organism evidence="1 2">
    <name type="scientific">Bradyrhizobium diazoefficiens</name>
    <dbReference type="NCBI Taxonomy" id="1355477"/>
    <lineage>
        <taxon>Bacteria</taxon>
        <taxon>Pseudomonadati</taxon>
        <taxon>Pseudomonadota</taxon>
        <taxon>Alphaproteobacteria</taxon>
        <taxon>Hyphomicrobiales</taxon>
        <taxon>Nitrobacteraceae</taxon>
        <taxon>Bradyrhizobium</taxon>
    </lineage>
</organism>
<gene>
    <name evidence="1" type="ORF">NK6_7750</name>
</gene>
<dbReference type="Proteomes" id="UP000063308">
    <property type="component" value="Chromosome"/>
</dbReference>
<evidence type="ECO:0000313" key="2">
    <source>
        <dbReference type="Proteomes" id="UP000063308"/>
    </source>
</evidence>
<reference evidence="1 2" key="1">
    <citation type="submission" date="2014-11" db="EMBL/GenBank/DDBJ databases">
        <title>Symbiosis island explosion on the genome of extra-slow-growing strains of soybean bradyrhizobia with massive insertion sequences.</title>
        <authorList>
            <person name="Iida T."/>
            <person name="Minamisawa K."/>
        </authorList>
    </citation>
    <scope>NUCLEOTIDE SEQUENCE [LARGE SCALE GENOMIC DNA]</scope>
    <source>
        <strain evidence="1 2">NK6</strain>
    </source>
</reference>
<proteinExistence type="predicted"/>
<dbReference type="EMBL" id="AP014685">
    <property type="protein sequence ID" value="BAR60901.1"/>
    <property type="molecule type" value="Genomic_DNA"/>
</dbReference>
<name>A0A0E4BVF7_9BRAD</name>